<evidence type="ECO:0000259" key="4">
    <source>
        <dbReference type="PROSITE" id="PS50048"/>
    </source>
</evidence>
<reference evidence="5" key="1">
    <citation type="submission" date="2023-10" db="EMBL/GenBank/DDBJ databases">
        <authorList>
            <person name="Noh H."/>
        </authorList>
    </citation>
    <scope>NUCLEOTIDE SEQUENCE</scope>
    <source>
        <strain evidence="5">DUCC4014</strain>
    </source>
</reference>
<feature type="region of interest" description="Disordered" evidence="3">
    <location>
        <begin position="484"/>
        <end position="534"/>
    </location>
</feature>
<dbReference type="CDD" id="cd12148">
    <property type="entry name" value="fungal_TF_MHR"/>
    <property type="match status" value="1"/>
</dbReference>
<feature type="region of interest" description="Disordered" evidence="3">
    <location>
        <begin position="1"/>
        <end position="51"/>
    </location>
</feature>
<feature type="region of interest" description="Disordered" evidence="3">
    <location>
        <begin position="587"/>
        <end position="713"/>
    </location>
</feature>
<dbReference type="InterPro" id="IPR007219">
    <property type="entry name" value="XnlR_reg_dom"/>
</dbReference>
<organism evidence="5 6">
    <name type="scientific">Vanrija pseudolonga</name>
    <dbReference type="NCBI Taxonomy" id="143232"/>
    <lineage>
        <taxon>Eukaryota</taxon>
        <taxon>Fungi</taxon>
        <taxon>Dikarya</taxon>
        <taxon>Basidiomycota</taxon>
        <taxon>Agaricomycotina</taxon>
        <taxon>Tremellomycetes</taxon>
        <taxon>Trichosporonales</taxon>
        <taxon>Trichosporonaceae</taxon>
        <taxon>Vanrija</taxon>
    </lineage>
</organism>
<keyword evidence="6" id="KW-1185">Reference proteome</keyword>
<name>A0AAF0Y737_9TREE</name>
<dbReference type="SMART" id="SM00906">
    <property type="entry name" value="Fungal_trans"/>
    <property type="match status" value="1"/>
</dbReference>
<dbReference type="AlphaFoldDB" id="A0AAF0Y737"/>
<feature type="compositionally biased region" description="Polar residues" evidence="3">
    <location>
        <begin position="513"/>
        <end position="534"/>
    </location>
</feature>
<dbReference type="GO" id="GO:0006351">
    <property type="term" value="P:DNA-templated transcription"/>
    <property type="evidence" value="ECO:0007669"/>
    <property type="project" value="InterPro"/>
</dbReference>
<feature type="compositionally biased region" description="Polar residues" evidence="3">
    <location>
        <begin position="1"/>
        <end position="14"/>
    </location>
</feature>
<gene>
    <name evidence="5" type="primary">LYS14</name>
    <name evidence="5" type="ORF">LOC62_02G002965</name>
</gene>
<dbReference type="Pfam" id="PF04082">
    <property type="entry name" value="Fungal_trans"/>
    <property type="match status" value="1"/>
</dbReference>
<feature type="compositionally biased region" description="Polar residues" evidence="3">
    <location>
        <begin position="680"/>
        <end position="713"/>
    </location>
</feature>
<dbReference type="PANTHER" id="PTHR47431:SF1">
    <property type="entry name" value="ZN(II)2CYS6 TRANSCRIPTION FACTOR (EUROFUNG)"/>
    <property type="match status" value="1"/>
</dbReference>
<evidence type="ECO:0000313" key="6">
    <source>
        <dbReference type="Proteomes" id="UP000827549"/>
    </source>
</evidence>
<dbReference type="PANTHER" id="PTHR47431">
    <property type="entry name" value="ZN(II)2CYS6 TRANSCRIPTION FACTOR (EUROFUNG)-RELATED"/>
    <property type="match status" value="1"/>
</dbReference>
<dbReference type="Pfam" id="PF00172">
    <property type="entry name" value="Zn_clus"/>
    <property type="match status" value="1"/>
</dbReference>
<dbReference type="PROSITE" id="PS50048">
    <property type="entry name" value="ZN2_CY6_FUNGAL_2"/>
    <property type="match status" value="1"/>
</dbReference>
<dbReference type="GO" id="GO:0003677">
    <property type="term" value="F:DNA binding"/>
    <property type="evidence" value="ECO:0007669"/>
    <property type="project" value="InterPro"/>
</dbReference>
<dbReference type="EMBL" id="CP086715">
    <property type="protein sequence ID" value="WOO79444.1"/>
    <property type="molecule type" value="Genomic_DNA"/>
</dbReference>
<dbReference type="RefSeq" id="XP_062625476.1">
    <property type="nucleotide sequence ID" value="XM_062769492.1"/>
</dbReference>
<sequence>MSNSHQNRSSNVKSEQFDDDGSTDNHHHPSAKWNNDPGHAHAQHQQQQQHHDVAFKDTLTDKDGAAGPVKAACLSCRQKKAKCDGTKPICGQCGRKNLECIYIKSKRGGARKKRTGAAPSALQEFLKKLDGLLAVPHFDLHHAEPQDGDDPTNIVRSFASREEVMKCYYNEVHPYLSVMPPRHYLVDVLPELLHESPFLLATQTVLTLIPHQLDPNPRSARSKRLRSAASAQLGKQAAEAVERTLARGQSLEVVQALCILAVWEWGSTNDATAAMRRASQAVQVAMDMGIHDMDRDGTGFALEGIDWHKDAMRRTWWILYVYQLTIALVSGLPPPVGPDDKRVRVDFPICSDKDRTWSTWVNCIRQCSRVCAIVNELIYAPSQTEPATHTWGTLPADALSAQQAADKRRQMIQFDKEIMELMKQTERMSIVEQVPGGEEEVVKNQQIGTRFGLAVTHIHIHRHQAFPEVSLYSKRICGFPASGATDIDDSSEAGSSIHRKDSGDSAVSFDDYGTTQPTEYHPQLQQPSAQGYNYASGYQNQQHHAPQPVAHQQGAASQSPMMAFGSAYYQEAVLRVDQMMANFNNPVRAQQHQQQQQQQQQMAAQPPHHSYSTDSAPHTFNSYQIAPEPHQQHLSSGQLQYSAPPQQPVYASQQQQFASPPQQQYSGSLPTAPLSPDAYMSQSFGGQTTYEPQSYTSGPEYQQTNTFTSPPQTTVVHPEYAQWQHQQQHPQSGITQDMWHPETYPEYLPPPWFAKPNGAAELFIPPLDEPRHVPAIQIPPVIEAYQVPPPSVAPQLSVSPTLDMTNYSSGASSRAATVPAPSAPVKHRTWGIDENDEFVPTEDVKAAELVETFPPGISLARCATAANAIVRLEIVHRSAALALDGTPKWIPFCACGLVSGAYSFLLLVLAVQAENTFGEYSEARSEEVEALLTNVKIILAGLEAYGIMWEGIDMMAREVRAAVEAATRLPTEVQSARSSSNPASGGAISNVPHGYDQ</sequence>
<protein>
    <submittedName>
        <fullName evidence="5">Lysine biosynthesis regulatory protein LYS14</fullName>
    </submittedName>
</protein>
<dbReference type="GO" id="GO:0008270">
    <property type="term" value="F:zinc ion binding"/>
    <property type="evidence" value="ECO:0007669"/>
    <property type="project" value="InterPro"/>
</dbReference>
<feature type="compositionally biased region" description="Polar residues" evidence="3">
    <location>
        <begin position="972"/>
        <end position="983"/>
    </location>
</feature>
<dbReference type="Gene3D" id="4.10.240.10">
    <property type="entry name" value="Zn(2)-C6 fungal-type DNA-binding domain"/>
    <property type="match status" value="1"/>
</dbReference>
<proteinExistence type="predicted"/>
<feature type="compositionally biased region" description="Polar residues" evidence="3">
    <location>
        <begin position="610"/>
        <end position="624"/>
    </location>
</feature>
<evidence type="ECO:0000256" key="1">
    <source>
        <dbReference type="ARBA" id="ARBA00022723"/>
    </source>
</evidence>
<feature type="compositionally biased region" description="Low complexity" evidence="3">
    <location>
        <begin position="648"/>
        <end position="664"/>
    </location>
</feature>
<dbReference type="GO" id="GO:0000981">
    <property type="term" value="F:DNA-binding transcription factor activity, RNA polymerase II-specific"/>
    <property type="evidence" value="ECO:0007669"/>
    <property type="project" value="InterPro"/>
</dbReference>
<dbReference type="CDD" id="cd00067">
    <property type="entry name" value="GAL4"/>
    <property type="match status" value="1"/>
</dbReference>
<keyword evidence="2" id="KW-0539">Nucleus</keyword>
<keyword evidence="1" id="KW-0479">Metal-binding</keyword>
<feature type="domain" description="Zn(2)-C6 fungal-type" evidence="4">
    <location>
        <begin position="72"/>
        <end position="102"/>
    </location>
</feature>
<feature type="region of interest" description="Disordered" evidence="3">
    <location>
        <begin position="972"/>
        <end position="997"/>
    </location>
</feature>
<dbReference type="InterPro" id="IPR001138">
    <property type="entry name" value="Zn2Cys6_DnaBD"/>
</dbReference>
<dbReference type="SUPFAM" id="SSF57701">
    <property type="entry name" value="Zn2/Cys6 DNA-binding domain"/>
    <property type="match status" value="1"/>
</dbReference>
<dbReference type="GeneID" id="87806212"/>
<evidence type="ECO:0000313" key="5">
    <source>
        <dbReference type="EMBL" id="WOO79444.1"/>
    </source>
</evidence>
<dbReference type="PROSITE" id="PS00463">
    <property type="entry name" value="ZN2_CY6_FUNGAL_1"/>
    <property type="match status" value="1"/>
</dbReference>
<dbReference type="SMART" id="SM00066">
    <property type="entry name" value="GAL4"/>
    <property type="match status" value="1"/>
</dbReference>
<accession>A0AAF0Y737</accession>
<dbReference type="Proteomes" id="UP000827549">
    <property type="component" value="Chromosome 2"/>
</dbReference>
<dbReference type="InterPro" id="IPR036864">
    <property type="entry name" value="Zn2-C6_fun-type_DNA-bd_sf"/>
</dbReference>
<evidence type="ECO:0000256" key="2">
    <source>
        <dbReference type="ARBA" id="ARBA00023242"/>
    </source>
</evidence>
<feature type="compositionally biased region" description="Low complexity" evidence="3">
    <location>
        <begin position="589"/>
        <end position="605"/>
    </location>
</feature>
<feature type="compositionally biased region" description="Polar residues" evidence="3">
    <location>
        <begin position="632"/>
        <end position="641"/>
    </location>
</feature>
<evidence type="ECO:0000256" key="3">
    <source>
        <dbReference type="SAM" id="MobiDB-lite"/>
    </source>
</evidence>